<feature type="transmembrane region" description="Helical" evidence="2">
    <location>
        <begin position="217"/>
        <end position="236"/>
    </location>
</feature>
<dbReference type="EMBL" id="AP012057">
    <property type="protein sequence ID" value="BAN02054.1"/>
    <property type="molecule type" value="Genomic_DNA"/>
</dbReference>
<dbReference type="Proteomes" id="UP000011863">
    <property type="component" value="Chromosome"/>
</dbReference>
<keyword evidence="4" id="KW-1185">Reference proteome</keyword>
<dbReference type="KEGG" id="aym:YM304_17400"/>
<feature type="transmembrane region" description="Helical" evidence="2">
    <location>
        <begin position="322"/>
        <end position="339"/>
    </location>
</feature>
<evidence type="ECO:0000256" key="2">
    <source>
        <dbReference type="SAM" id="Phobius"/>
    </source>
</evidence>
<proteinExistence type="predicted"/>
<gene>
    <name evidence="3" type="ORF">YM304_17400</name>
</gene>
<evidence type="ECO:0000256" key="1">
    <source>
        <dbReference type="SAM" id="MobiDB-lite"/>
    </source>
</evidence>
<evidence type="ECO:0000313" key="4">
    <source>
        <dbReference type="Proteomes" id="UP000011863"/>
    </source>
</evidence>
<keyword evidence="2" id="KW-0472">Membrane</keyword>
<organism evidence="3 4">
    <name type="scientific">Ilumatobacter coccineus (strain NBRC 103263 / KCTC 29153 / YM16-304)</name>
    <dbReference type="NCBI Taxonomy" id="1313172"/>
    <lineage>
        <taxon>Bacteria</taxon>
        <taxon>Bacillati</taxon>
        <taxon>Actinomycetota</taxon>
        <taxon>Acidimicrobiia</taxon>
        <taxon>Acidimicrobiales</taxon>
        <taxon>Ilumatobacteraceae</taxon>
        <taxon>Ilumatobacter</taxon>
    </lineage>
</organism>
<dbReference type="RefSeq" id="WP_015441301.1">
    <property type="nucleotide sequence ID" value="NC_020520.1"/>
</dbReference>
<dbReference type="OrthoDB" id="2014935at2"/>
<evidence type="ECO:0000313" key="3">
    <source>
        <dbReference type="EMBL" id="BAN02054.1"/>
    </source>
</evidence>
<feature type="transmembrane region" description="Helical" evidence="2">
    <location>
        <begin position="486"/>
        <end position="508"/>
    </location>
</feature>
<feature type="transmembrane region" description="Helical" evidence="2">
    <location>
        <begin position="48"/>
        <end position="67"/>
    </location>
</feature>
<sequence>MTSYGPSTLLPDVERTARSGPGSSARTGGLAGLGSLLRLQLRLDRFRLSLWFIGIVGLTAATCQSLARLYDTQAELDGYGTLVRDNAALIVQAGPGYGLDDPTLGSVTMNELGIWIIIAFAVMNLFGIVRHTRTAEETNRAELLRAAPIGRHASLTAAFAGMAISDLVIAGGIVATLVAYGLSTVGSLAFGSTLVASGMVFATVAAVASQVAERSRAALGLGGIVIAVSFVLRAVGDVGDGRLSWLSPLGWAQAIRAFANERWWVLALQLGVAGVVALVAVSLEDRRDHGAGMLTQRAGRPEASDRLASPLGLAFRLHRSSIVGWSLSLGVFGFFYGIVADQAESIIEDSPDMADFFAQLGNASITDAFLSTSVLILALIASAFSVSSVLRLRREETSTHADVILSTATSRRSWAASHLVVASIGSLVVMTATGLGVGAGYAVMTGDLSDAPPLLAAALVMTPALFVMSAAAFSVVAIAPRFAPSAWGLVLFAFVVGIFGSVLHLPTWVHDLSPFQHVPAMPAESFDAVPVVVLLAVATALSALAFAALDRRDIALS</sequence>
<feature type="transmembrane region" description="Helical" evidence="2">
    <location>
        <begin position="153"/>
        <end position="182"/>
    </location>
</feature>
<feature type="transmembrane region" description="Helical" evidence="2">
    <location>
        <begin position="419"/>
        <end position="442"/>
    </location>
</feature>
<feature type="transmembrane region" description="Helical" evidence="2">
    <location>
        <begin position="188"/>
        <end position="208"/>
    </location>
</feature>
<feature type="region of interest" description="Disordered" evidence="1">
    <location>
        <begin position="1"/>
        <end position="26"/>
    </location>
</feature>
<accession>A0A6C7E1M5</accession>
<name>A0A6C7E1M5_ILUCY</name>
<protein>
    <submittedName>
        <fullName evidence="3">Putative polyketide ABC transporter permease protein</fullName>
    </submittedName>
</protein>
<feature type="transmembrane region" description="Helical" evidence="2">
    <location>
        <begin position="112"/>
        <end position="132"/>
    </location>
</feature>
<feature type="transmembrane region" description="Helical" evidence="2">
    <location>
        <begin position="528"/>
        <end position="549"/>
    </location>
</feature>
<keyword evidence="2" id="KW-0812">Transmembrane</keyword>
<keyword evidence="2" id="KW-1133">Transmembrane helix</keyword>
<dbReference type="AlphaFoldDB" id="A0A6C7E1M5"/>
<feature type="transmembrane region" description="Helical" evidence="2">
    <location>
        <begin position="454"/>
        <end position="479"/>
    </location>
</feature>
<feature type="transmembrane region" description="Helical" evidence="2">
    <location>
        <begin position="263"/>
        <end position="283"/>
    </location>
</feature>
<reference evidence="3 4" key="1">
    <citation type="journal article" date="2013" name="Int. J. Syst. Evol. Microbiol.">
        <title>Ilumatobacter nonamiense sp. nov. and Ilumatobacter coccineum sp. nov., isolated from seashore sand.</title>
        <authorList>
            <person name="Matsumoto A."/>
            <person name="Kasai H."/>
            <person name="Matsuo Y."/>
            <person name="Shizuri Y."/>
            <person name="Ichikawa N."/>
            <person name="Fujita N."/>
            <person name="Omura S."/>
            <person name="Takahashi Y."/>
        </authorList>
    </citation>
    <scope>NUCLEOTIDE SEQUENCE [LARGE SCALE GENOMIC DNA]</scope>
    <source>
        <strain evidence="4">NBRC 103263 / KCTC 29153 / YM16-304</strain>
    </source>
</reference>
<feature type="transmembrane region" description="Helical" evidence="2">
    <location>
        <begin position="368"/>
        <end position="390"/>
    </location>
</feature>